<dbReference type="CDD" id="cd00130">
    <property type="entry name" value="PAS"/>
    <property type="match status" value="1"/>
</dbReference>
<dbReference type="Pfam" id="PF00563">
    <property type="entry name" value="EAL"/>
    <property type="match status" value="1"/>
</dbReference>
<dbReference type="SMART" id="SM00052">
    <property type="entry name" value="EAL"/>
    <property type="match status" value="1"/>
</dbReference>
<dbReference type="InterPro" id="IPR001610">
    <property type="entry name" value="PAC"/>
</dbReference>
<dbReference type="InterPro" id="IPR000014">
    <property type="entry name" value="PAS"/>
</dbReference>
<dbReference type="SMART" id="SM00267">
    <property type="entry name" value="GGDEF"/>
    <property type="match status" value="1"/>
</dbReference>
<dbReference type="PROSITE" id="PS50883">
    <property type="entry name" value="EAL"/>
    <property type="match status" value="1"/>
</dbReference>
<dbReference type="Proteomes" id="UP000465712">
    <property type="component" value="Unassembled WGS sequence"/>
</dbReference>
<accession>A0A7X5BP12</accession>
<dbReference type="InterPro" id="IPR001633">
    <property type="entry name" value="EAL_dom"/>
</dbReference>
<dbReference type="SUPFAM" id="SSF55073">
    <property type="entry name" value="Nucleotide cyclase"/>
    <property type="match status" value="1"/>
</dbReference>
<dbReference type="EMBL" id="WXWW01000179">
    <property type="protein sequence ID" value="NAW65947.1"/>
    <property type="molecule type" value="Genomic_DNA"/>
</dbReference>
<dbReference type="InterPro" id="IPR000160">
    <property type="entry name" value="GGDEF_dom"/>
</dbReference>
<evidence type="ECO:0000313" key="2">
    <source>
        <dbReference type="Proteomes" id="UP000465712"/>
    </source>
</evidence>
<dbReference type="Pfam" id="PF08447">
    <property type="entry name" value="PAS_3"/>
    <property type="match status" value="1"/>
</dbReference>
<dbReference type="InterPro" id="IPR013655">
    <property type="entry name" value="PAS_fold_3"/>
</dbReference>
<dbReference type="PANTHER" id="PTHR33121">
    <property type="entry name" value="CYCLIC DI-GMP PHOSPHODIESTERASE PDEF"/>
    <property type="match status" value="1"/>
</dbReference>
<dbReference type="InterPro" id="IPR050706">
    <property type="entry name" value="Cyclic-di-GMP_PDE-like"/>
</dbReference>
<dbReference type="AlphaFoldDB" id="A0A7X5BP12"/>
<dbReference type="PROSITE" id="PS50887">
    <property type="entry name" value="GGDEF"/>
    <property type="match status" value="1"/>
</dbReference>
<reference evidence="1 2" key="1">
    <citation type="submission" date="2017-05" db="EMBL/GenBank/DDBJ databases">
        <title>High clonality and local adaptation shapes Vibrionaceae linages within an endangered oasis.</title>
        <authorList>
            <person name="Vazquez-Rosas-Landa M."/>
        </authorList>
    </citation>
    <scope>NUCLEOTIDE SEQUENCE [LARGE SCALE GENOMIC DNA]</scope>
    <source>
        <strain evidence="1 2">P46_P4S1P180</strain>
    </source>
</reference>
<dbReference type="InterPro" id="IPR029787">
    <property type="entry name" value="Nucleotide_cyclase"/>
</dbReference>
<dbReference type="PROSITE" id="PS50113">
    <property type="entry name" value="PAC"/>
    <property type="match status" value="1"/>
</dbReference>
<evidence type="ECO:0000313" key="1">
    <source>
        <dbReference type="EMBL" id="NAW65947.1"/>
    </source>
</evidence>
<dbReference type="NCBIfam" id="TIGR00254">
    <property type="entry name" value="GGDEF"/>
    <property type="match status" value="1"/>
</dbReference>
<dbReference type="OrthoDB" id="9805474at2"/>
<dbReference type="InterPro" id="IPR035919">
    <property type="entry name" value="EAL_sf"/>
</dbReference>
<proteinExistence type="predicted"/>
<dbReference type="CDD" id="cd01948">
    <property type="entry name" value="EAL"/>
    <property type="match status" value="1"/>
</dbReference>
<dbReference type="SMART" id="SM00086">
    <property type="entry name" value="PAC"/>
    <property type="match status" value="1"/>
</dbReference>
<name>A0A7X5BP12_9GAMM</name>
<dbReference type="RefSeq" id="WP_161445196.1">
    <property type="nucleotide sequence ID" value="NZ_WXWU01000124.1"/>
</dbReference>
<organism evidence="1 2">
    <name type="scientific">Photobacterium halotolerans</name>
    <dbReference type="NCBI Taxonomy" id="265726"/>
    <lineage>
        <taxon>Bacteria</taxon>
        <taxon>Pseudomonadati</taxon>
        <taxon>Pseudomonadota</taxon>
        <taxon>Gammaproteobacteria</taxon>
        <taxon>Vibrionales</taxon>
        <taxon>Vibrionaceae</taxon>
        <taxon>Photobacterium</taxon>
    </lineage>
</organism>
<sequence>MKSGIININLAVNRNRLLEVFDAGSEGLWELTPGNVVKFYNTRFYENFDVTLNGSPMHEWIAIMHPDDIEQFQNNVNQQVTEKISYFTSQYRIRNRQNDYRWIEAVGVLNTDEHGELQYLVGSHKDITEKKLHDEKLFQLAYRDSLTGLWNRRRLVEQLKVIQADGVPGIIITFGLTKFSQFVEVFGFEAGNQLIKLCAEAISEVFTDTDLIFRSYSDEFVVMLKDCPEKSMLCSTINKAITLFDQRFRAIHDTTIQKLNAGVYQLPGGSAATEDEESILYKSMLVMRHGKEHDSRIAFYADDEQRAIERHLFLETGIEKSIQDDEFYLMFQPIVCATTGKIKSVESLLRWHSVIYGEINPGEFIGIAEANQDIIPLGYHVLHLACSYVAEYRRQHQHDFKLSVNISVIQLMQADFVRRFLAIVNQYQLSPSYLTVEVTESAVLETNAFAVEQLLILNDLGFSISLDDFGSGYSSFNTFFSIPFTQLKLDRCIVKKMADDSSVYSYVKFLVVLCREKGISVVAEGIEDSAHAELVREAGVDLMQGYYFYRPMVGQKLLELEISPD</sequence>
<dbReference type="SUPFAM" id="SSF55785">
    <property type="entry name" value="PYP-like sensor domain (PAS domain)"/>
    <property type="match status" value="1"/>
</dbReference>
<dbReference type="InterPro" id="IPR000700">
    <property type="entry name" value="PAS-assoc_C"/>
</dbReference>
<comment type="caution">
    <text evidence="1">The sequence shown here is derived from an EMBL/GenBank/DDBJ whole genome shotgun (WGS) entry which is preliminary data.</text>
</comment>
<dbReference type="InterPro" id="IPR035965">
    <property type="entry name" value="PAS-like_dom_sf"/>
</dbReference>
<dbReference type="Gene3D" id="3.30.70.270">
    <property type="match status" value="1"/>
</dbReference>
<protein>
    <submittedName>
        <fullName evidence="1">EAL domain-containing protein</fullName>
    </submittedName>
</protein>
<dbReference type="Pfam" id="PF00990">
    <property type="entry name" value="GGDEF"/>
    <property type="match status" value="1"/>
</dbReference>
<dbReference type="GO" id="GO:0071111">
    <property type="term" value="F:cyclic-guanylate-specific phosphodiesterase activity"/>
    <property type="evidence" value="ECO:0007669"/>
    <property type="project" value="InterPro"/>
</dbReference>
<dbReference type="Gene3D" id="3.20.20.450">
    <property type="entry name" value="EAL domain"/>
    <property type="match status" value="1"/>
</dbReference>
<dbReference type="Gene3D" id="3.30.450.20">
    <property type="entry name" value="PAS domain"/>
    <property type="match status" value="1"/>
</dbReference>
<dbReference type="InterPro" id="IPR043128">
    <property type="entry name" value="Rev_trsase/Diguanyl_cyclase"/>
</dbReference>
<dbReference type="PANTHER" id="PTHR33121:SF79">
    <property type="entry name" value="CYCLIC DI-GMP PHOSPHODIESTERASE PDED-RELATED"/>
    <property type="match status" value="1"/>
</dbReference>
<gene>
    <name evidence="1" type="ORF">CAG72_12035</name>
</gene>
<dbReference type="NCBIfam" id="TIGR00229">
    <property type="entry name" value="sensory_box"/>
    <property type="match status" value="1"/>
</dbReference>
<dbReference type="SUPFAM" id="SSF141868">
    <property type="entry name" value="EAL domain-like"/>
    <property type="match status" value="1"/>
</dbReference>